<dbReference type="EMBL" id="BLXT01003739">
    <property type="protein sequence ID" value="GFO04434.1"/>
    <property type="molecule type" value="Genomic_DNA"/>
</dbReference>
<keyword evidence="2" id="KW-1185">Reference proteome</keyword>
<dbReference type="AlphaFoldDB" id="A0AAV4ADF0"/>
<dbReference type="Proteomes" id="UP000735302">
    <property type="component" value="Unassembled WGS sequence"/>
</dbReference>
<protein>
    <submittedName>
        <fullName evidence="1">Uncharacterized protein</fullName>
    </submittedName>
</protein>
<name>A0AAV4ADF0_9GAST</name>
<comment type="caution">
    <text evidence="1">The sequence shown here is derived from an EMBL/GenBank/DDBJ whole genome shotgun (WGS) entry which is preliminary data.</text>
</comment>
<accession>A0AAV4ADF0</accession>
<proteinExistence type="predicted"/>
<evidence type="ECO:0000313" key="1">
    <source>
        <dbReference type="EMBL" id="GFO04434.1"/>
    </source>
</evidence>
<gene>
    <name evidence="1" type="ORF">PoB_003093900</name>
</gene>
<organism evidence="1 2">
    <name type="scientific">Plakobranchus ocellatus</name>
    <dbReference type="NCBI Taxonomy" id="259542"/>
    <lineage>
        <taxon>Eukaryota</taxon>
        <taxon>Metazoa</taxon>
        <taxon>Spiralia</taxon>
        <taxon>Lophotrochozoa</taxon>
        <taxon>Mollusca</taxon>
        <taxon>Gastropoda</taxon>
        <taxon>Heterobranchia</taxon>
        <taxon>Euthyneura</taxon>
        <taxon>Panpulmonata</taxon>
        <taxon>Sacoglossa</taxon>
        <taxon>Placobranchoidea</taxon>
        <taxon>Plakobranchidae</taxon>
        <taxon>Plakobranchus</taxon>
    </lineage>
</organism>
<evidence type="ECO:0000313" key="2">
    <source>
        <dbReference type="Proteomes" id="UP000735302"/>
    </source>
</evidence>
<sequence>MSISSNLPSLPRPDSCWVLRSVMESCLQREAAWLWCDRLFLGKDEQIPIGDDFVAPAVLRISDSTGAGSGKFPLGSQYPAQYVYPASYLAAAASAASPGVLATMPATSPLSPSPAGTPTYAIDYANAYTAAAASQLASAAGYGGYEAYCNSPYTTTTAAAGSAYGMGGLPAGYTYAAAVPHHQQLAAAGAHTTPHFAQFQAQQIQERLQ</sequence>
<reference evidence="1 2" key="1">
    <citation type="journal article" date="2021" name="Elife">
        <title>Chloroplast acquisition without the gene transfer in kleptoplastic sea slugs, Plakobranchus ocellatus.</title>
        <authorList>
            <person name="Maeda T."/>
            <person name="Takahashi S."/>
            <person name="Yoshida T."/>
            <person name="Shimamura S."/>
            <person name="Takaki Y."/>
            <person name="Nagai Y."/>
            <person name="Toyoda A."/>
            <person name="Suzuki Y."/>
            <person name="Arimoto A."/>
            <person name="Ishii H."/>
            <person name="Satoh N."/>
            <person name="Nishiyama T."/>
            <person name="Hasebe M."/>
            <person name="Maruyama T."/>
            <person name="Minagawa J."/>
            <person name="Obokata J."/>
            <person name="Shigenobu S."/>
        </authorList>
    </citation>
    <scope>NUCLEOTIDE SEQUENCE [LARGE SCALE GENOMIC DNA]</scope>
</reference>